<feature type="compositionally biased region" description="Basic and acidic residues" evidence="1">
    <location>
        <begin position="51"/>
        <end position="61"/>
    </location>
</feature>
<proteinExistence type="predicted"/>
<evidence type="ECO:0000313" key="2">
    <source>
        <dbReference type="EMBL" id="MCY9597465.1"/>
    </source>
</evidence>
<accession>A0A410X224</accession>
<dbReference type="KEGG" id="pchi:PC41400_24485"/>
<feature type="compositionally biased region" description="Low complexity" evidence="1">
    <location>
        <begin position="86"/>
        <end position="104"/>
    </location>
</feature>
<protein>
    <submittedName>
        <fullName evidence="3">Uncharacterized protein</fullName>
    </submittedName>
</protein>
<organism evidence="3 4">
    <name type="scientific">Paenibacillus chitinolyticus</name>
    <dbReference type="NCBI Taxonomy" id="79263"/>
    <lineage>
        <taxon>Bacteria</taxon>
        <taxon>Bacillati</taxon>
        <taxon>Bacillota</taxon>
        <taxon>Bacilli</taxon>
        <taxon>Bacillales</taxon>
        <taxon>Paenibacillaceae</taxon>
        <taxon>Paenibacillus</taxon>
    </lineage>
</organism>
<dbReference type="GeneID" id="95377954"/>
<dbReference type="Proteomes" id="UP000288943">
    <property type="component" value="Chromosome"/>
</dbReference>
<gene>
    <name evidence="2" type="ORF">M5X16_17015</name>
    <name evidence="3" type="ORF">PC41400_24485</name>
</gene>
<keyword evidence="5" id="KW-1185">Reference proteome</keyword>
<dbReference type="OrthoDB" id="2666791at2"/>
<evidence type="ECO:0000313" key="3">
    <source>
        <dbReference type="EMBL" id="QAV20668.1"/>
    </source>
</evidence>
<feature type="region of interest" description="Disordered" evidence="1">
    <location>
        <begin position="40"/>
        <end position="150"/>
    </location>
</feature>
<name>A0A410X224_9BACL</name>
<dbReference type="AlphaFoldDB" id="A0A410X224"/>
<reference evidence="3 4" key="1">
    <citation type="submission" date="2018-01" db="EMBL/GenBank/DDBJ databases">
        <title>The whole genome sequencing and assembly of Paenibacillus chitinolyticus KCCM 41400 strain.</title>
        <authorList>
            <person name="Kim J.-Y."/>
            <person name="Park M.-K."/>
            <person name="Lee Y.-J."/>
            <person name="Yi H."/>
            <person name="Bahn Y.-S."/>
            <person name="Kim J.F."/>
            <person name="Lee D.-W."/>
        </authorList>
    </citation>
    <scope>NUCLEOTIDE SEQUENCE [LARGE SCALE GENOMIC DNA]</scope>
    <source>
        <strain evidence="3 4">KCCM 41400</strain>
    </source>
</reference>
<dbReference type="RefSeq" id="WP_042230482.1">
    <property type="nucleotide sequence ID" value="NZ_CP026520.1"/>
</dbReference>
<evidence type="ECO:0000313" key="5">
    <source>
        <dbReference type="Proteomes" id="UP001527202"/>
    </source>
</evidence>
<evidence type="ECO:0000313" key="4">
    <source>
        <dbReference type="Proteomes" id="UP000288943"/>
    </source>
</evidence>
<dbReference type="EMBL" id="JAMDMJ010000022">
    <property type="protein sequence ID" value="MCY9597465.1"/>
    <property type="molecule type" value="Genomic_DNA"/>
</dbReference>
<dbReference type="Proteomes" id="UP001527202">
    <property type="component" value="Unassembled WGS sequence"/>
</dbReference>
<reference evidence="2 5" key="2">
    <citation type="submission" date="2022-05" db="EMBL/GenBank/DDBJ databases">
        <title>Genome Sequencing of Bee-Associated Microbes.</title>
        <authorList>
            <person name="Dunlap C."/>
        </authorList>
    </citation>
    <scope>NUCLEOTIDE SEQUENCE [LARGE SCALE GENOMIC DNA]</scope>
    <source>
        <strain evidence="2 5">NRRL B-23120</strain>
    </source>
</reference>
<evidence type="ECO:0000256" key="1">
    <source>
        <dbReference type="SAM" id="MobiDB-lite"/>
    </source>
</evidence>
<sequence>MNKRRRLFLWVGTGILLAGMAGSFAAVRISDEMIRTAASLSDGQADAEADAAGKEAPEDHPVPGGGAPASPGADAQDGSRPQEAFPGVKAAPGSGKAPASSAPPARRDPGKAGHQAAGSAEDGDGRGSGSAKSRSKDPAAISADRAERLSEEISWSERMKITTVLLKRLQASDIKQLSLLMKDGVSREEKKKAKAIIMARLSESEYNELIAIAGKYGLSKGKSYQQSVNE</sequence>
<dbReference type="EMBL" id="CP026520">
    <property type="protein sequence ID" value="QAV20668.1"/>
    <property type="molecule type" value="Genomic_DNA"/>
</dbReference>